<sequence>MMKIGVQSKHAYVQIINYSRSVCYKLLPPDKTINSNFYYLLLKILEQKKIEDAPANGISTCRWKRQEWSRLGCRKLRSSYRIEPWSSALESKLIMYCGCASCARPRTVNALCVDF</sequence>
<dbReference type="EMBL" id="BGZK01000895">
    <property type="protein sequence ID" value="GBP64347.1"/>
    <property type="molecule type" value="Genomic_DNA"/>
</dbReference>
<keyword evidence="2" id="KW-1185">Reference proteome</keyword>
<gene>
    <name evidence="1" type="ORF">EVAR_14915_1</name>
</gene>
<name>A0A4C1XQ28_EUMVA</name>
<reference evidence="1 2" key="1">
    <citation type="journal article" date="2019" name="Commun. Biol.">
        <title>The bagworm genome reveals a unique fibroin gene that provides high tensile strength.</title>
        <authorList>
            <person name="Kono N."/>
            <person name="Nakamura H."/>
            <person name="Ohtoshi R."/>
            <person name="Tomita M."/>
            <person name="Numata K."/>
            <person name="Arakawa K."/>
        </authorList>
    </citation>
    <scope>NUCLEOTIDE SEQUENCE [LARGE SCALE GENOMIC DNA]</scope>
</reference>
<protein>
    <submittedName>
        <fullName evidence="1">Uncharacterized protein</fullName>
    </submittedName>
</protein>
<evidence type="ECO:0000313" key="2">
    <source>
        <dbReference type="Proteomes" id="UP000299102"/>
    </source>
</evidence>
<dbReference type="Proteomes" id="UP000299102">
    <property type="component" value="Unassembled WGS sequence"/>
</dbReference>
<dbReference type="AlphaFoldDB" id="A0A4C1XQ28"/>
<organism evidence="1 2">
    <name type="scientific">Eumeta variegata</name>
    <name type="common">Bagworm moth</name>
    <name type="synonym">Eumeta japonica</name>
    <dbReference type="NCBI Taxonomy" id="151549"/>
    <lineage>
        <taxon>Eukaryota</taxon>
        <taxon>Metazoa</taxon>
        <taxon>Ecdysozoa</taxon>
        <taxon>Arthropoda</taxon>
        <taxon>Hexapoda</taxon>
        <taxon>Insecta</taxon>
        <taxon>Pterygota</taxon>
        <taxon>Neoptera</taxon>
        <taxon>Endopterygota</taxon>
        <taxon>Lepidoptera</taxon>
        <taxon>Glossata</taxon>
        <taxon>Ditrysia</taxon>
        <taxon>Tineoidea</taxon>
        <taxon>Psychidae</taxon>
        <taxon>Oiketicinae</taxon>
        <taxon>Eumeta</taxon>
    </lineage>
</organism>
<evidence type="ECO:0000313" key="1">
    <source>
        <dbReference type="EMBL" id="GBP64347.1"/>
    </source>
</evidence>
<proteinExistence type="predicted"/>
<accession>A0A4C1XQ28</accession>
<comment type="caution">
    <text evidence="1">The sequence shown here is derived from an EMBL/GenBank/DDBJ whole genome shotgun (WGS) entry which is preliminary data.</text>
</comment>